<evidence type="ECO:0000313" key="2">
    <source>
        <dbReference type="Proteomes" id="UP000016932"/>
    </source>
</evidence>
<protein>
    <submittedName>
        <fullName evidence="1">Uncharacterized protein</fullName>
    </submittedName>
</protein>
<gene>
    <name evidence="1" type="ORF">MYCFIDRAFT_179476</name>
</gene>
<dbReference type="OrthoDB" id="3641057at2759"/>
<proteinExistence type="predicted"/>
<dbReference type="VEuPathDB" id="FungiDB:MYCFIDRAFT_179476"/>
<sequence>MGRVMLWEAMAASDGARYIRWSLIYKVFCSMELRSIVLILPRSADQIEIRSRDGSCRIRYQGHPGSGLLSSAFQMSKSYGDPESKGSIQSIFQLRIEALIEKQTRETGRNLKVLRDLHLRQLRLRFLKLRLDERLGSVVRNHHGCLSDFVEILSLGYVPFVMNEAILQHMIRSPVVTVRHVLTHPKFLALHACSCSTVVKRFFFSERDIEIEIGWKSCGIFVFWARDLPMPTPMRFICRRIEGIRSSTVHERRTNCQPFSRDMLFLGWRPPRRCPVELLLKVQVPGVSVVQNAKFCFGLLNPELCSITRPMQLPTMHFFIAILSTLLALVTALPVHEDTSGLNCDHGACVPDVNTAECQSRSVTSSWEEFSIMIGVVYNHGVGCNAVFQTIASKIGKPETNLCQETLCDWTCSMIAGHDMPSETQPRGGPTYDAGTSLKFYAPHGRNGTSLRNKSGASDCVSNGGQVRLLRLARDARENPGSYTPYSFPTAALVFSSPRRLLWLHCPSQSYLLFNGFQLLLKAKRSLRCCSATDAVLYGESMVRTMKKCFQGPDHQKCLHGPSGDRMSGESVAVLRPSIQIEVFWYQISTVCPFWRGRYLNRCVVLSWPMAYQLEPSLDVCPHQARGKPTATKFMLSRRRLLMPIMLFRWPEAAVNERPRILPRHMTRHKWAEV</sequence>
<name>M3ALJ4_PSEFD</name>
<dbReference type="AlphaFoldDB" id="M3ALJ4"/>
<dbReference type="EMBL" id="KB446564">
    <property type="protein sequence ID" value="EME78028.1"/>
    <property type="molecule type" value="Genomic_DNA"/>
</dbReference>
<dbReference type="GeneID" id="19334132"/>
<keyword evidence="2" id="KW-1185">Reference proteome</keyword>
<accession>M3ALJ4</accession>
<organism evidence="1 2">
    <name type="scientific">Pseudocercospora fijiensis (strain CIRAD86)</name>
    <name type="common">Black leaf streak disease fungus</name>
    <name type="synonym">Mycosphaerella fijiensis</name>
    <dbReference type="NCBI Taxonomy" id="383855"/>
    <lineage>
        <taxon>Eukaryota</taxon>
        <taxon>Fungi</taxon>
        <taxon>Dikarya</taxon>
        <taxon>Ascomycota</taxon>
        <taxon>Pezizomycotina</taxon>
        <taxon>Dothideomycetes</taxon>
        <taxon>Dothideomycetidae</taxon>
        <taxon>Mycosphaerellales</taxon>
        <taxon>Mycosphaerellaceae</taxon>
        <taxon>Pseudocercospora</taxon>
    </lineage>
</organism>
<dbReference type="RefSeq" id="XP_007931743.1">
    <property type="nucleotide sequence ID" value="XM_007933552.1"/>
</dbReference>
<reference evidence="1 2" key="1">
    <citation type="journal article" date="2012" name="PLoS Pathog.">
        <title>Diverse lifestyles and strategies of plant pathogenesis encoded in the genomes of eighteen Dothideomycetes fungi.</title>
        <authorList>
            <person name="Ohm R.A."/>
            <person name="Feau N."/>
            <person name="Henrissat B."/>
            <person name="Schoch C.L."/>
            <person name="Horwitz B.A."/>
            <person name="Barry K.W."/>
            <person name="Condon B.J."/>
            <person name="Copeland A.C."/>
            <person name="Dhillon B."/>
            <person name="Glaser F."/>
            <person name="Hesse C.N."/>
            <person name="Kosti I."/>
            <person name="LaButti K."/>
            <person name="Lindquist E.A."/>
            <person name="Lucas S."/>
            <person name="Salamov A.A."/>
            <person name="Bradshaw R.E."/>
            <person name="Ciuffetti L."/>
            <person name="Hamelin R.C."/>
            <person name="Kema G.H.J."/>
            <person name="Lawrence C."/>
            <person name="Scott J.A."/>
            <person name="Spatafora J.W."/>
            <person name="Turgeon B.G."/>
            <person name="de Wit P.J.G.M."/>
            <person name="Zhong S."/>
            <person name="Goodwin S.B."/>
            <person name="Grigoriev I.V."/>
        </authorList>
    </citation>
    <scope>NUCLEOTIDE SEQUENCE [LARGE SCALE GENOMIC DNA]</scope>
    <source>
        <strain evidence="1 2">CIRAD86</strain>
    </source>
</reference>
<evidence type="ECO:0000313" key="1">
    <source>
        <dbReference type="EMBL" id="EME78028.1"/>
    </source>
</evidence>
<dbReference type="HOGENOM" id="CLU_407747_0_0_1"/>
<dbReference type="Proteomes" id="UP000016932">
    <property type="component" value="Unassembled WGS sequence"/>
</dbReference>
<dbReference type="KEGG" id="pfj:MYCFIDRAFT_179476"/>